<sequence>MVFSKSKWSPATKGAFITLDCPTTVATNAYLEQKGPRNTLVPVPGEEKDDDNIDTDIDDSASEDENLTFAAMNIKDNCEYQYLNEPPTNILSRNSIILPITLENNKVKVQTYILLNTGSSFSCISPKLDKILDVKINRLNNGFIKNCRKDNVLDRIGTAEQLFKITYNSRQCSFNSEMFGIFSDMVVKNGIHLFMKIEIFISNMAMDWKEDKILETTPIKTNPYKPNDSPYGTSAEREHILQEIAPYIEENKNIDPKAYCNIPGSTLPLHVLRDHENKMYRPQ</sequence>
<dbReference type="EMBL" id="LN731745">
    <property type="protein sequence ID" value="CEP14841.1"/>
    <property type="molecule type" value="Genomic_DNA"/>
</dbReference>
<name>A0A0B7NBJ8_9FUNG</name>
<protein>
    <submittedName>
        <fullName evidence="2">Uncharacterized protein</fullName>
    </submittedName>
</protein>
<proteinExistence type="predicted"/>
<evidence type="ECO:0000313" key="2">
    <source>
        <dbReference type="EMBL" id="CEP14841.1"/>
    </source>
</evidence>
<dbReference type="AlphaFoldDB" id="A0A0B7NBJ8"/>
<evidence type="ECO:0000256" key="1">
    <source>
        <dbReference type="SAM" id="MobiDB-lite"/>
    </source>
</evidence>
<feature type="region of interest" description="Disordered" evidence="1">
    <location>
        <begin position="36"/>
        <end position="59"/>
    </location>
</feature>
<feature type="compositionally biased region" description="Acidic residues" evidence="1">
    <location>
        <begin position="47"/>
        <end position="59"/>
    </location>
</feature>
<gene>
    <name evidence="2" type="primary">PARPA_09028.1 scaffold 35440</name>
</gene>
<accession>A0A0B7NBJ8</accession>
<keyword evidence="3" id="KW-1185">Reference proteome</keyword>
<evidence type="ECO:0000313" key="3">
    <source>
        <dbReference type="Proteomes" id="UP000054107"/>
    </source>
</evidence>
<reference evidence="2 3" key="1">
    <citation type="submission" date="2014-09" db="EMBL/GenBank/DDBJ databases">
        <authorList>
            <person name="Ellenberger Sabrina"/>
        </authorList>
    </citation>
    <scope>NUCLEOTIDE SEQUENCE [LARGE SCALE GENOMIC DNA]</scope>
    <source>
        <strain evidence="2 3">CBS 412.66</strain>
    </source>
</reference>
<dbReference type="Proteomes" id="UP000054107">
    <property type="component" value="Unassembled WGS sequence"/>
</dbReference>
<organism evidence="2 3">
    <name type="scientific">Parasitella parasitica</name>
    <dbReference type="NCBI Taxonomy" id="35722"/>
    <lineage>
        <taxon>Eukaryota</taxon>
        <taxon>Fungi</taxon>
        <taxon>Fungi incertae sedis</taxon>
        <taxon>Mucoromycota</taxon>
        <taxon>Mucoromycotina</taxon>
        <taxon>Mucoromycetes</taxon>
        <taxon>Mucorales</taxon>
        <taxon>Mucorineae</taxon>
        <taxon>Mucoraceae</taxon>
        <taxon>Parasitella</taxon>
    </lineage>
</organism>
<dbReference type="OrthoDB" id="8056668at2759"/>